<accession>A0A5Q4Z3D1</accession>
<dbReference type="KEGG" id="pdio:PDMSB3_1850.1"/>
<dbReference type="EMBL" id="LR699554">
    <property type="protein sequence ID" value="VVD33134.1"/>
    <property type="molecule type" value="Genomic_DNA"/>
</dbReference>
<name>A0A5Q4Z3D1_9BURK</name>
<protein>
    <submittedName>
        <fullName evidence="1">Uncharacterized protein</fullName>
    </submittedName>
</protein>
<proteinExistence type="predicted"/>
<dbReference type="Proteomes" id="UP000325811">
    <property type="component" value="Chromosome II"/>
</dbReference>
<evidence type="ECO:0000313" key="1">
    <source>
        <dbReference type="EMBL" id="VVD33134.1"/>
    </source>
</evidence>
<reference evidence="1 2" key="1">
    <citation type="submission" date="2019-08" db="EMBL/GenBank/DDBJ databases">
        <authorList>
            <person name="Herpell B J."/>
        </authorList>
    </citation>
    <scope>NUCLEOTIDE SEQUENCE [LARGE SCALE GENOMIC DNA]</scope>
    <source>
        <strain evidence="2">Msb3</strain>
    </source>
</reference>
<organism evidence="1 2">
    <name type="scientific">Paraburkholderia dioscoreae</name>
    <dbReference type="NCBI Taxonomy" id="2604047"/>
    <lineage>
        <taxon>Bacteria</taxon>
        <taxon>Pseudomonadati</taxon>
        <taxon>Pseudomonadota</taxon>
        <taxon>Betaproteobacteria</taxon>
        <taxon>Burkholderiales</taxon>
        <taxon>Burkholderiaceae</taxon>
        <taxon>Paraburkholderia</taxon>
    </lineage>
</organism>
<sequence length="59" mass="6299">MISGDIAPGAAGDFSRFNNNPFDGQPLFYEDSAPILSSAVARKVIRSAAYHQLSEVVLS</sequence>
<gene>
    <name evidence="1" type="ORF">PDMSB3_1850</name>
</gene>
<dbReference type="AlphaFoldDB" id="A0A5Q4Z3D1"/>
<evidence type="ECO:0000313" key="2">
    <source>
        <dbReference type="Proteomes" id="UP000325811"/>
    </source>
</evidence>
<keyword evidence="2" id="KW-1185">Reference proteome</keyword>